<keyword evidence="12" id="KW-1185">Reference proteome</keyword>
<comment type="catalytic activity">
    <reaction evidence="9 10">
        <text>a lipid X + a UDP-2-N,3-O-bis[(3R)-3-hydroxyacyl]-alpha-D-glucosamine = a lipid A disaccharide + UDP + H(+)</text>
        <dbReference type="Rhea" id="RHEA:67828"/>
        <dbReference type="ChEBI" id="CHEBI:15378"/>
        <dbReference type="ChEBI" id="CHEBI:58223"/>
        <dbReference type="ChEBI" id="CHEBI:137748"/>
        <dbReference type="ChEBI" id="CHEBI:176338"/>
        <dbReference type="ChEBI" id="CHEBI:176343"/>
        <dbReference type="EC" id="2.4.1.182"/>
    </reaction>
</comment>
<proteinExistence type="inferred from homology"/>
<keyword evidence="6 10" id="KW-0328">Glycosyltransferase</keyword>
<evidence type="ECO:0000256" key="6">
    <source>
        <dbReference type="ARBA" id="ARBA00022676"/>
    </source>
</evidence>
<reference evidence="12" key="1">
    <citation type="submission" date="2016-06" db="EMBL/GenBank/DDBJ databases">
        <title>Draft genome sequence of Desulfoplanes formicivorans strain Pf12B.</title>
        <authorList>
            <person name="Watanabe M."/>
            <person name="Kojima H."/>
            <person name="Fukui M."/>
        </authorList>
    </citation>
    <scope>NUCLEOTIDE SEQUENCE [LARGE SCALE GENOMIC DNA]</scope>
    <source>
        <strain evidence="12">Pf12B</strain>
    </source>
</reference>
<dbReference type="AlphaFoldDB" id="A0A194AKM5"/>
<dbReference type="EC" id="2.4.1.182" evidence="2 10"/>
<evidence type="ECO:0000256" key="9">
    <source>
        <dbReference type="ARBA" id="ARBA00048975"/>
    </source>
</evidence>
<dbReference type="GO" id="GO:0008915">
    <property type="term" value="F:lipid-A-disaccharide synthase activity"/>
    <property type="evidence" value="ECO:0007669"/>
    <property type="project" value="UniProtKB-UniRule"/>
</dbReference>
<accession>A0A194AKM5</accession>
<dbReference type="PANTHER" id="PTHR30372">
    <property type="entry name" value="LIPID-A-DISACCHARIDE SYNTHASE"/>
    <property type="match status" value="1"/>
</dbReference>
<dbReference type="InterPro" id="IPR003835">
    <property type="entry name" value="Glyco_trans_19"/>
</dbReference>
<comment type="pathway">
    <text evidence="10">Bacterial outer membrane biogenesis; LPS lipid A biosynthesis.</text>
</comment>
<organism evidence="11 12">
    <name type="scientific">Desulfoplanes formicivorans</name>
    <dbReference type="NCBI Taxonomy" id="1592317"/>
    <lineage>
        <taxon>Bacteria</taxon>
        <taxon>Pseudomonadati</taxon>
        <taxon>Thermodesulfobacteriota</taxon>
        <taxon>Desulfovibrionia</taxon>
        <taxon>Desulfovibrionales</taxon>
        <taxon>Desulfoplanaceae</taxon>
        <taxon>Desulfoplanes</taxon>
    </lineage>
</organism>
<dbReference type="GO" id="GO:0016020">
    <property type="term" value="C:membrane"/>
    <property type="evidence" value="ECO:0007669"/>
    <property type="project" value="GOC"/>
</dbReference>
<comment type="function">
    <text evidence="1 10">Condensation of UDP-2,3-diacylglucosamine and 2,3-diacylglucosamine-1-phosphate to form lipid A disaccharide, a precursor of lipid A, a phosphorylated glycolipid that anchors the lipopolysaccharide to the outer membrane of the cell.</text>
</comment>
<dbReference type="SUPFAM" id="SSF53756">
    <property type="entry name" value="UDP-Glycosyltransferase/glycogen phosphorylase"/>
    <property type="match status" value="1"/>
</dbReference>
<evidence type="ECO:0000256" key="8">
    <source>
        <dbReference type="ARBA" id="ARBA00023098"/>
    </source>
</evidence>
<dbReference type="EMBL" id="BDFE01000020">
    <property type="protein sequence ID" value="GAU09601.1"/>
    <property type="molecule type" value="Genomic_DNA"/>
</dbReference>
<keyword evidence="7 10" id="KW-0808">Transferase</keyword>
<evidence type="ECO:0000256" key="7">
    <source>
        <dbReference type="ARBA" id="ARBA00022679"/>
    </source>
</evidence>
<keyword evidence="5 10" id="KW-0441">Lipid A biosynthesis</keyword>
<keyword evidence="4 10" id="KW-0444">Lipid biosynthesis</keyword>
<comment type="similarity">
    <text evidence="10">Belongs to the LpxB family.</text>
</comment>
<dbReference type="STRING" id="1592317.DPF_2330"/>
<dbReference type="NCBIfam" id="TIGR00215">
    <property type="entry name" value="lpxB"/>
    <property type="match status" value="1"/>
</dbReference>
<evidence type="ECO:0000313" key="11">
    <source>
        <dbReference type="EMBL" id="GAU09601.1"/>
    </source>
</evidence>
<evidence type="ECO:0000256" key="4">
    <source>
        <dbReference type="ARBA" id="ARBA00022516"/>
    </source>
</evidence>
<comment type="caution">
    <text evidence="11">The sequence shown here is derived from an EMBL/GenBank/DDBJ whole genome shotgun (WGS) entry which is preliminary data.</text>
</comment>
<evidence type="ECO:0000256" key="1">
    <source>
        <dbReference type="ARBA" id="ARBA00002056"/>
    </source>
</evidence>
<gene>
    <name evidence="10" type="primary">lpxB</name>
    <name evidence="11" type="ORF">DPF_2330</name>
</gene>
<evidence type="ECO:0000313" key="12">
    <source>
        <dbReference type="Proteomes" id="UP000095200"/>
    </source>
</evidence>
<dbReference type="PANTHER" id="PTHR30372:SF4">
    <property type="entry name" value="LIPID-A-DISACCHARIDE SYNTHASE, MITOCHONDRIAL-RELATED"/>
    <property type="match status" value="1"/>
</dbReference>
<evidence type="ECO:0000256" key="2">
    <source>
        <dbReference type="ARBA" id="ARBA00012687"/>
    </source>
</evidence>
<dbReference type="GO" id="GO:0005543">
    <property type="term" value="F:phospholipid binding"/>
    <property type="evidence" value="ECO:0007669"/>
    <property type="project" value="TreeGrafter"/>
</dbReference>
<sequence>MKKVFICAGEASGDMYGAMLVDALHAIDPALSCVGMGGSTMRARGFKALIHSEALSVMGLTEVIGHLPRILGLFTRMRRFLEKERPAVVVLIDSPDFNFRVAKMAKKLSIPVVYYITPQVWAWRQGRVKFLKHYVDRLVCIFPFEEPFFRKHGLDATFVGHPLLETMDLATRRKIGPDAKRIGILPGSRHKEIASLLPVFAKVASLLWARDPALRFTLVQAPQVELQTIQSLWLQDVPVDIVPATDRYDALRQCSFVVAASGTATFECALLGVPTMLAYKVAFLSYHIGRRLIRVPFIGMVNLILGKRVFPEFIQHEATPQAMAALGQSWLEHPDRLELIRSELETLPAMMGPGKATDRAAAIVAEYVSGTR</sequence>
<evidence type="ECO:0000256" key="5">
    <source>
        <dbReference type="ARBA" id="ARBA00022556"/>
    </source>
</evidence>
<name>A0A194AKM5_9BACT</name>
<keyword evidence="8 10" id="KW-0443">Lipid metabolism</keyword>
<evidence type="ECO:0000256" key="3">
    <source>
        <dbReference type="ARBA" id="ARBA00020902"/>
    </source>
</evidence>
<protein>
    <recommendedName>
        <fullName evidence="3 10">Lipid-A-disaccharide synthase</fullName>
        <ecNumber evidence="2 10">2.4.1.182</ecNumber>
    </recommendedName>
</protein>
<evidence type="ECO:0000256" key="10">
    <source>
        <dbReference type="HAMAP-Rule" id="MF_00392"/>
    </source>
</evidence>
<dbReference type="HAMAP" id="MF_00392">
    <property type="entry name" value="LpxB"/>
    <property type="match status" value="1"/>
</dbReference>
<dbReference type="Pfam" id="PF02684">
    <property type="entry name" value="LpxB"/>
    <property type="match status" value="1"/>
</dbReference>
<dbReference type="GO" id="GO:0009245">
    <property type="term" value="P:lipid A biosynthetic process"/>
    <property type="evidence" value="ECO:0007669"/>
    <property type="project" value="UniProtKB-UniRule"/>
</dbReference>
<dbReference type="UniPathway" id="UPA00973"/>
<dbReference type="Proteomes" id="UP000095200">
    <property type="component" value="Unassembled WGS sequence"/>
</dbReference>